<dbReference type="SUPFAM" id="SSF57667">
    <property type="entry name" value="beta-beta-alpha zinc fingers"/>
    <property type="match status" value="1"/>
</dbReference>
<keyword evidence="1" id="KW-0175">Coiled coil</keyword>
<dbReference type="EMBL" id="KY684083">
    <property type="protein sequence ID" value="ARF08970.1"/>
    <property type="molecule type" value="Genomic_DNA"/>
</dbReference>
<evidence type="ECO:0000313" key="2">
    <source>
        <dbReference type="EMBL" id="ARF08970.1"/>
    </source>
</evidence>
<feature type="coiled-coil region" evidence="1">
    <location>
        <begin position="71"/>
        <end position="112"/>
    </location>
</feature>
<reference evidence="2" key="1">
    <citation type="journal article" date="2017" name="Science">
        <title>Giant viruses with an expanded complement of translation system components.</title>
        <authorList>
            <person name="Schulz F."/>
            <person name="Yutin N."/>
            <person name="Ivanova N.N."/>
            <person name="Ortega D.R."/>
            <person name="Lee T.K."/>
            <person name="Vierheilig J."/>
            <person name="Daims H."/>
            <person name="Horn M."/>
            <person name="Wagner M."/>
            <person name="Jensen G.J."/>
            <person name="Kyrpides N.C."/>
            <person name="Koonin E.V."/>
            <person name="Woyke T."/>
        </authorList>
    </citation>
    <scope>NUCLEOTIDE SEQUENCE</scope>
    <source>
        <strain evidence="2">CTV1</strain>
    </source>
</reference>
<protein>
    <submittedName>
        <fullName evidence="2">Uncharacterized protein</fullName>
    </submittedName>
</protein>
<proteinExistence type="predicted"/>
<organism evidence="2">
    <name type="scientific">Catovirus CTV1</name>
    <dbReference type="NCBI Taxonomy" id="1977631"/>
    <lineage>
        <taxon>Viruses</taxon>
        <taxon>Varidnaviria</taxon>
        <taxon>Bamfordvirae</taxon>
        <taxon>Nucleocytoviricota</taxon>
        <taxon>Megaviricetes</taxon>
        <taxon>Imitervirales</taxon>
        <taxon>Mimiviridae</taxon>
        <taxon>Klosneuvirinae</taxon>
        <taxon>Catovirus</taxon>
    </lineage>
</organism>
<evidence type="ECO:0000256" key="1">
    <source>
        <dbReference type="SAM" id="Coils"/>
    </source>
</evidence>
<gene>
    <name evidence="2" type="ORF">Catovirus_1_1020</name>
</gene>
<dbReference type="InterPro" id="IPR036236">
    <property type="entry name" value="Znf_C2H2_sf"/>
</dbReference>
<sequence length="325" mass="38885">MEHNINNFIKFYNYLRICVTNKHIMKYHCDICNFETENRSTWSHHKKSKKHAKNILKLEINKNCESTNMKNIKKEHEIELLKEKLRNLENQLTKTENQLTKTENQLLEIKKQYDSHIETLKTENTYQKQLINSAGGMIQKSMNTFSYLLQNYNNAPCLNSLNDYSIISKDTDYLINELILYYDKSKLDKFLGDFIVKHYKKDNPQLQALWNSDTDRLNYTIRELYNINNNEKNSVQWIVDRKGLKMTQQIINPLLEYISNLNINYLKYKQRMNEESILNCTDKVMRNMHTLASINNDIRNNILSKEINKYIAPFFYFDKSINKIC</sequence>
<accession>A0A1V0SB66</accession>
<name>A0A1V0SB66_9VIRU</name>